<evidence type="ECO:0000313" key="1">
    <source>
        <dbReference type="EMBL" id="MDQ0222780.1"/>
    </source>
</evidence>
<dbReference type="InterPro" id="IPR000150">
    <property type="entry name" value="Cof"/>
</dbReference>
<comment type="caution">
    <text evidence="1">The sequence shown here is derived from an EMBL/GenBank/DDBJ whole genome shotgun (WGS) entry which is preliminary data.</text>
</comment>
<keyword evidence="2" id="KW-1185">Reference proteome</keyword>
<dbReference type="InterPro" id="IPR036412">
    <property type="entry name" value="HAD-like_sf"/>
</dbReference>
<dbReference type="NCBIfam" id="TIGR00099">
    <property type="entry name" value="Cof-subfamily"/>
    <property type="match status" value="1"/>
</dbReference>
<dbReference type="PROSITE" id="PS01228">
    <property type="entry name" value="COF_1"/>
    <property type="match status" value="1"/>
</dbReference>
<dbReference type="InterPro" id="IPR006379">
    <property type="entry name" value="HAD-SF_hydro_IIB"/>
</dbReference>
<dbReference type="Proteomes" id="UP001223079">
    <property type="component" value="Unassembled WGS sequence"/>
</dbReference>
<dbReference type="InterPro" id="IPR023214">
    <property type="entry name" value="HAD_sf"/>
</dbReference>
<reference evidence="1 2" key="1">
    <citation type="submission" date="2023-07" db="EMBL/GenBank/DDBJ databases">
        <title>Genomic Encyclopedia of Type Strains, Phase IV (KMG-IV): sequencing the most valuable type-strain genomes for metagenomic binning, comparative biology and taxonomic classification.</title>
        <authorList>
            <person name="Goeker M."/>
        </authorList>
    </citation>
    <scope>NUCLEOTIDE SEQUENCE [LARGE SCALE GENOMIC DNA]</scope>
    <source>
        <strain evidence="1 2">DSM 105143</strain>
    </source>
</reference>
<sequence length="280" mass="31302">MTIKAVFFDIDGTLLTDNRTVSASTIKAINQLKHQGYLVGLATGRGPNFSLPYMASLNLDVAICYNGQYIVDRKTVISSQALPKESLEKLIDYAQLKQRDLSFGTATDMIGSRLLHVGVGKWAYWMVKRLPDITADVLMLGFNHVYRRIRPKTRESMLAKLEQPVYQVVMLASKKETDKLSTRFPKLRFTRSSPFAADVISKGMSKLKGISLVAEKFDFDLGQVMAFGDSDNDYEMIKGVGFGIVMGNGNRRLKQIARHITDSNNEDGIAAALKYFKLVE</sequence>
<dbReference type="SFLD" id="SFLDS00003">
    <property type="entry name" value="Haloacid_Dehalogenase"/>
    <property type="match status" value="1"/>
</dbReference>
<protein>
    <submittedName>
        <fullName evidence="1">Cof subfamily protein (Haloacid dehalogenase superfamily)</fullName>
    </submittedName>
</protein>
<accession>A0ABT9YSP1</accession>
<dbReference type="PROSITE" id="PS01229">
    <property type="entry name" value="COF_2"/>
    <property type="match status" value="1"/>
</dbReference>
<dbReference type="Gene3D" id="3.40.50.1000">
    <property type="entry name" value="HAD superfamily/HAD-like"/>
    <property type="match status" value="1"/>
</dbReference>
<dbReference type="Gene3D" id="3.30.1240.10">
    <property type="match status" value="1"/>
</dbReference>
<dbReference type="NCBIfam" id="TIGR01484">
    <property type="entry name" value="HAD-SF-IIB"/>
    <property type="match status" value="1"/>
</dbReference>
<evidence type="ECO:0000313" key="2">
    <source>
        <dbReference type="Proteomes" id="UP001223079"/>
    </source>
</evidence>
<dbReference type="PANTHER" id="PTHR10000">
    <property type="entry name" value="PHOSPHOSERINE PHOSPHATASE"/>
    <property type="match status" value="1"/>
</dbReference>
<dbReference type="Pfam" id="PF08282">
    <property type="entry name" value="Hydrolase_3"/>
    <property type="match status" value="1"/>
</dbReference>
<dbReference type="PANTHER" id="PTHR10000:SF25">
    <property type="entry name" value="PHOSPHATASE YKRA-RELATED"/>
    <property type="match status" value="1"/>
</dbReference>
<dbReference type="SFLD" id="SFLDG01140">
    <property type="entry name" value="C2.B:_Phosphomannomutase_and_P"/>
    <property type="match status" value="1"/>
</dbReference>
<gene>
    <name evidence="1" type="ORF">J2S23_001338</name>
</gene>
<name>A0ABT9YSP1_9STRE</name>
<proteinExistence type="predicted"/>
<dbReference type="EMBL" id="JAUSTM010000011">
    <property type="protein sequence ID" value="MDQ0222780.1"/>
    <property type="molecule type" value="Genomic_DNA"/>
</dbReference>
<organism evidence="1 2">
    <name type="scientific">Streptococcus moroccensis</name>
    <dbReference type="NCBI Taxonomy" id="1451356"/>
    <lineage>
        <taxon>Bacteria</taxon>
        <taxon>Bacillati</taxon>
        <taxon>Bacillota</taxon>
        <taxon>Bacilli</taxon>
        <taxon>Lactobacillales</taxon>
        <taxon>Streptococcaceae</taxon>
        <taxon>Streptococcus</taxon>
    </lineage>
</organism>
<dbReference type="SUPFAM" id="SSF56784">
    <property type="entry name" value="HAD-like"/>
    <property type="match status" value="1"/>
</dbReference>